<protein>
    <submittedName>
        <fullName evidence="1">Uncharacterized protein</fullName>
    </submittedName>
</protein>
<accession>A0A7J9NWZ6</accession>
<sequence>MLLGKRITAGFFLIDDDDVEKVHDQLKKYDFETYLVGIYPYFTTGRKVWFLCNADVSIVEQAVKEIATLFGNINFKIKDYTSTTGAIY</sequence>
<evidence type="ECO:0000313" key="1">
    <source>
        <dbReference type="EMBL" id="MBA2851821.1"/>
    </source>
</evidence>
<organism evidence="1 2">
    <name type="scientific">Methanococcus maripaludis</name>
    <name type="common">Methanococcus deltae</name>
    <dbReference type="NCBI Taxonomy" id="39152"/>
    <lineage>
        <taxon>Archaea</taxon>
        <taxon>Methanobacteriati</taxon>
        <taxon>Methanobacteriota</taxon>
        <taxon>Methanomada group</taxon>
        <taxon>Methanococci</taxon>
        <taxon>Methanococcales</taxon>
        <taxon>Methanococcaceae</taxon>
        <taxon>Methanococcus</taxon>
    </lineage>
</organism>
<dbReference type="RefSeq" id="WP_181501640.1">
    <property type="nucleotide sequence ID" value="NZ_JACDUH010000003.1"/>
</dbReference>
<evidence type="ECO:0000313" key="2">
    <source>
        <dbReference type="Proteomes" id="UP000564425"/>
    </source>
</evidence>
<name>A0A7J9NWZ6_METMI</name>
<dbReference type="Proteomes" id="UP000564425">
    <property type="component" value="Unassembled WGS sequence"/>
</dbReference>
<reference evidence="1 2" key="1">
    <citation type="submission" date="2020-07" db="EMBL/GenBank/DDBJ databases">
        <title>Genomic Encyclopedia of Type Strains, Phase IV (KMG-V): Genome sequencing to study the core and pangenomes of soil and plant-associated prokaryotes.</title>
        <authorList>
            <person name="Whitman W."/>
        </authorList>
    </citation>
    <scope>NUCLEOTIDE SEQUENCE [LARGE SCALE GENOMIC DNA]</scope>
    <source>
        <strain evidence="1 2">A1</strain>
    </source>
</reference>
<dbReference type="AlphaFoldDB" id="A0A7J9NWZ6"/>
<dbReference type="EMBL" id="JACDUH010000003">
    <property type="protein sequence ID" value="MBA2851821.1"/>
    <property type="molecule type" value="Genomic_DNA"/>
</dbReference>
<proteinExistence type="predicted"/>
<gene>
    <name evidence="1" type="ORF">HNP86_001980</name>
</gene>
<comment type="caution">
    <text evidence="1">The sequence shown here is derived from an EMBL/GenBank/DDBJ whole genome shotgun (WGS) entry which is preliminary data.</text>
</comment>